<dbReference type="PANTHER" id="PTHR43133">
    <property type="entry name" value="RNA POLYMERASE ECF-TYPE SIGMA FACTO"/>
    <property type="match status" value="1"/>
</dbReference>
<dbReference type="InterPro" id="IPR007627">
    <property type="entry name" value="RNA_pol_sigma70_r2"/>
</dbReference>
<dbReference type="GO" id="GO:0016987">
    <property type="term" value="F:sigma factor activity"/>
    <property type="evidence" value="ECO:0007669"/>
    <property type="project" value="UniProtKB-KW"/>
</dbReference>
<evidence type="ECO:0000259" key="8">
    <source>
        <dbReference type="Pfam" id="PF04542"/>
    </source>
</evidence>
<dbReference type="Pfam" id="PF08281">
    <property type="entry name" value="Sigma70_r4_2"/>
    <property type="match status" value="1"/>
</dbReference>
<evidence type="ECO:0000256" key="4">
    <source>
        <dbReference type="ARBA" id="ARBA00023125"/>
    </source>
</evidence>
<keyword evidence="11" id="KW-1185">Reference proteome</keyword>
<feature type="coiled-coil region" evidence="7">
    <location>
        <begin position="149"/>
        <end position="176"/>
    </location>
</feature>
<keyword evidence="2 6" id="KW-0805">Transcription regulation</keyword>
<evidence type="ECO:0000256" key="2">
    <source>
        <dbReference type="ARBA" id="ARBA00023015"/>
    </source>
</evidence>
<dbReference type="Proteomes" id="UP000249248">
    <property type="component" value="Unassembled WGS sequence"/>
</dbReference>
<dbReference type="AlphaFoldDB" id="A0A2W1NIL6"/>
<evidence type="ECO:0000313" key="11">
    <source>
        <dbReference type="Proteomes" id="UP000249248"/>
    </source>
</evidence>
<dbReference type="GO" id="GO:0006352">
    <property type="term" value="P:DNA-templated transcription initiation"/>
    <property type="evidence" value="ECO:0007669"/>
    <property type="project" value="InterPro"/>
</dbReference>
<comment type="caution">
    <text evidence="10">The sequence shown here is derived from an EMBL/GenBank/DDBJ whole genome shotgun (WGS) entry which is preliminary data.</text>
</comment>
<dbReference type="InterPro" id="IPR013249">
    <property type="entry name" value="RNA_pol_sigma70_r4_t2"/>
</dbReference>
<dbReference type="PANTHER" id="PTHR43133:SF8">
    <property type="entry name" value="RNA POLYMERASE SIGMA FACTOR HI_1459-RELATED"/>
    <property type="match status" value="1"/>
</dbReference>
<evidence type="ECO:0000313" key="10">
    <source>
        <dbReference type="EMBL" id="PZE18893.1"/>
    </source>
</evidence>
<comment type="similarity">
    <text evidence="1 6">Belongs to the sigma-70 factor family. ECF subfamily.</text>
</comment>
<dbReference type="SUPFAM" id="SSF88946">
    <property type="entry name" value="Sigma2 domain of RNA polymerase sigma factors"/>
    <property type="match status" value="1"/>
</dbReference>
<dbReference type="NCBIfam" id="TIGR02937">
    <property type="entry name" value="sigma70-ECF"/>
    <property type="match status" value="1"/>
</dbReference>
<dbReference type="CDD" id="cd06171">
    <property type="entry name" value="Sigma70_r4"/>
    <property type="match status" value="1"/>
</dbReference>
<dbReference type="PROSITE" id="PS01063">
    <property type="entry name" value="SIGMA70_ECF"/>
    <property type="match status" value="1"/>
</dbReference>
<evidence type="ECO:0000256" key="5">
    <source>
        <dbReference type="ARBA" id="ARBA00023163"/>
    </source>
</evidence>
<dbReference type="Pfam" id="PF04542">
    <property type="entry name" value="Sigma70_r2"/>
    <property type="match status" value="1"/>
</dbReference>
<feature type="domain" description="RNA polymerase sigma factor 70 region 4 type 2" evidence="9">
    <location>
        <begin position="120"/>
        <end position="170"/>
    </location>
</feature>
<dbReference type="EMBL" id="QKSB01000001">
    <property type="protein sequence ID" value="PZE18893.1"/>
    <property type="molecule type" value="Genomic_DNA"/>
</dbReference>
<dbReference type="InterPro" id="IPR013324">
    <property type="entry name" value="RNA_pol_sigma_r3/r4-like"/>
</dbReference>
<dbReference type="GO" id="GO:0003677">
    <property type="term" value="F:DNA binding"/>
    <property type="evidence" value="ECO:0007669"/>
    <property type="project" value="UniProtKB-KW"/>
</dbReference>
<keyword evidence="3 6" id="KW-0731">Sigma factor</keyword>
<protein>
    <recommendedName>
        <fullName evidence="6">RNA polymerase sigma factor</fullName>
    </recommendedName>
</protein>
<keyword evidence="4 6" id="KW-0238">DNA-binding</keyword>
<dbReference type="Gene3D" id="1.10.10.10">
    <property type="entry name" value="Winged helix-like DNA-binding domain superfamily/Winged helix DNA-binding domain"/>
    <property type="match status" value="1"/>
</dbReference>
<evidence type="ECO:0000256" key="3">
    <source>
        <dbReference type="ARBA" id="ARBA00023082"/>
    </source>
</evidence>
<feature type="domain" description="RNA polymerase sigma-70 region 2" evidence="8">
    <location>
        <begin position="23"/>
        <end position="88"/>
    </location>
</feature>
<dbReference type="InterPro" id="IPR000838">
    <property type="entry name" value="RNA_pol_sigma70_ECF_CS"/>
</dbReference>
<gene>
    <name evidence="10" type="ORF">DNU06_03435</name>
</gene>
<evidence type="ECO:0000256" key="1">
    <source>
        <dbReference type="ARBA" id="ARBA00010641"/>
    </source>
</evidence>
<dbReference type="InterPro" id="IPR013325">
    <property type="entry name" value="RNA_pol_sigma_r2"/>
</dbReference>
<evidence type="ECO:0000256" key="6">
    <source>
        <dbReference type="RuleBase" id="RU000716"/>
    </source>
</evidence>
<keyword evidence="7" id="KW-0175">Coiled coil</keyword>
<sequence length="195" mass="23002">MTDKELIALLIDKDSKAYRICYDLNVANVYHTALLYLQNEAEADEITQDVFLKVFDKIETFHQDSKLSTWIYRITVNASLNRLKKNKRWSFVRWKEEEDIQVDFDHPQLLAEKKEDANLIFRAMQKLPDSQKTAFILSFIEEMPRQEVADVMETSLKAVESLLQRAKKNLRQFINLSEESEGIRLDILSNKKDRE</sequence>
<dbReference type="InterPro" id="IPR039425">
    <property type="entry name" value="RNA_pol_sigma-70-like"/>
</dbReference>
<evidence type="ECO:0000256" key="7">
    <source>
        <dbReference type="SAM" id="Coils"/>
    </source>
</evidence>
<dbReference type="InterPro" id="IPR036388">
    <property type="entry name" value="WH-like_DNA-bd_sf"/>
</dbReference>
<keyword evidence="5 6" id="KW-0804">Transcription</keyword>
<dbReference type="OrthoDB" id="1027298at2"/>
<name>A0A2W1NIL6_9FLAO</name>
<proteinExistence type="inferred from homology"/>
<reference evidence="10 11" key="1">
    <citation type="submission" date="2018-06" db="EMBL/GenBank/DDBJ databases">
        <title>The draft genome sequence of Crocinitomix sp. SM1701.</title>
        <authorList>
            <person name="Zhang X."/>
        </authorList>
    </citation>
    <scope>NUCLEOTIDE SEQUENCE [LARGE SCALE GENOMIC DNA]</scope>
    <source>
        <strain evidence="10 11">SM1701</strain>
    </source>
</reference>
<evidence type="ECO:0000259" key="9">
    <source>
        <dbReference type="Pfam" id="PF08281"/>
    </source>
</evidence>
<dbReference type="Gene3D" id="1.10.1740.10">
    <property type="match status" value="1"/>
</dbReference>
<dbReference type="InterPro" id="IPR014284">
    <property type="entry name" value="RNA_pol_sigma-70_dom"/>
</dbReference>
<organism evidence="10 11">
    <name type="scientific">Putridiphycobacter roseus</name>
    <dbReference type="NCBI Taxonomy" id="2219161"/>
    <lineage>
        <taxon>Bacteria</taxon>
        <taxon>Pseudomonadati</taxon>
        <taxon>Bacteroidota</taxon>
        <taxon>Flavobacteriia</taxon>
        <taxon>Flavobacteriales</taxon>
        <taxon>Crocinitomicaceae</taxon>
        <taxon>Putridiphycobacter</taxon>
    </lineage>
</organism>
<accession>A0A2W1NIL6</accession>
<dbReference type="SUPFAM" id="SSF88659">
    <property type="entry name" value="Sigma3 and sigma4 domains of RNA polymerase sigma factors"/>
    <property type="match status" value="1"/>
</dbReference>